<evidence type="ECO:0000256" key="2">
    <source>
        <dbReference type="ARBA" id="ARBA00022549"/>
    </source>
</evidence>
<dbReference type="InterPro" id="IPR016024">
    <property type="entry name" value="ARM-type_fold"/>
</dbReference>
<gene>
    <name evidence="6" type="ORF">BC008_27095</name>
    <name evidence="7" type="ORF">BC008_36700</name>
</gene>
<evidence type="ECO:0000313" key="7">
    <source>
        <dbReference type="EMBL" id="KST70196.1"/>
    </source>
</evidence>
<organism evidence="7 8">
    <name type="scientific">Mastigocoleus testarum BC008</name>
    <dbReference type="NCBI Taxonomy" id="371196"/>
    <lineage>
        <taxon>Bacteria</taxon>
        <taxon>Bacillati</taxon>
        <taxon>Cyanobacteriota</taxon>
        <taxon>Cyanophyceae</taxon>
        <taxon>Nostocales</taxon>
        <taxon>Hapalosiphonaceae</taxon>
        <taxon>Mastigocoleus</taxon>
    </lineage>
</organism>
<evidence type="ECO:0000313" key="8">
    <source>
        <dbReference type="Proteomes" id="UP000053372"/>
    </source>
</evidence>
<dbReference type="SUPFAM" id="SSF48371">
    <property type="entry name" value="ARM repeat"/>
    <property type="match status" value="2"/>
</dbReference>
<protein>
    <recommendedName>
        <fullName evidence="5">Leucine rich repeat variant domain-containing protein</fullName>
    </recommendedName>
</protein>
<dbReference type="EMBL" id="LMTZ01000002">
    <property type="protein sequence ID" value="KST70196.1"/>
    <property type="molecule type" value="Genomic_DNA"/>
</dbReference>
<dbReference type="Pfam" id="PF01816">
    <property type="entry name" value="LRV"/>
    <property type="match status" value="2"/>
</dbReference>
<dbReference type="InterPro" id="IPR057893">
    <property type="entry name" value="LRV_2"/>
</dbReference>
<reference evidence="7 8" key="1">
    <citation type="journal article" date="2015" name="Genome Announc.">
        <title>Draft Genome of the Euendolithic (true boring) Cyanobacterium Mastigocoleus testarum strain BC008.</title>
        <authorList>
            <person name="Guida B.S."/>
            <person name="Garcia-Pichel F."/>
        </authorList>
    </citation>
    <scope>NUCLEOTIDE SEQUENCE [LARGE SCALE GENOMIC DNA]</scope>
    <source>
        <strain evidence="7 8">BC008</strain>
    </source>
</reference>
<sequence>MHLTPEQQAADENTKPETLRILAKQNIELARLVAGNSNADPELLKDLAAREDDLILAGVTNNPNTPKDILLKLASKFPQEFLANPVINLLLIEKPNFYIEIPFWTLINLLKQDNLPQWLLLGAANLDNSAVLIAVAKHPQTSQNVLEQLAIKSKHDNALGLCIVKRKDLSERVLEKLVKYGTTSVRRYLASQIKTPPNILGKIAEHSELNWNDDIEIQTRIAKHPHTPTHVLEKLIGKGHSKAKKAIALRSNLSKKLIVRLAMDYRVHEMRFLAYNRYLSGDLLTELIQHPELRVRQMVVRHPNVPKNVLVQAVEVHQLRLFVAENPHTPAEILFQLTKESRGDVLKAVAENPNSPAFVLEKLSKNPLYDLLLVQHPSTSPEVMEKVLWRLAMNERLSVRKYVAQHPQTPLRILIQWVKTSPEVRREIAKNVSTPQHILEKLALSSWKKIRRNVAQNPNTPPFVLEKLASDRHLEVRQAVARNPNTPEHVLTELVRYSDLRLCIVKNPNTPPLVLEKLSEFHRYCTLVLEHPNTTKNIRLKILKILAESFIRKERLRAAQHPETPIDSLEKLVADEEIEVRKFAQRSLKVLYSSKKNHPDRS</sequence>
<evidence type="ECO:0000259" key="5">
    <source>
        <dbReference type="Pfam" id="PF25591"/>
    </source>
</evidence>
<dbReference type="Proteomes" id="UP000053372">
    <property type="component" value="Unassembled WGS sequence"/>
</dbReference>
<evidence type="ECO:0000256" key="1">
    <source>
        <dbReference type="ARBA" id="ARBA00009299"/>
    </source>
</evidence>
<comment type="caution">
    <text evidence="7">The sequence shown here is derived from an EMBL/GenBank/DDBJ whole genome shotgun (WGS) entry which is preliminary data.</text>
</comment>
<keyword evidence="3" id="KW-0605">Phycobilisome</keyword>
<dbReference type="EMBL" id="LMTZ01000093">
    <property type="protein sequence ID" value="KST66858.1"/>
    <property type="molecule type" value="Genomic_DNA"/>
</dbReference>
<dbReference type="Pfam" id="PF25591">
    <property type="entry name" value="LRV_2"/>
    <property type="match status" value="1"/>
</dbReference>
<dbReference type="GO" id="GO:0016829">
    <property type="term" value="F:lyase activity"/>
    <property type="evidence" value="ECO:0007669"/>
    <property type="project" value="UniProtKB-KW"/>
</dbReference>
<dbReference type="Gene3D" id="1.25.10.10">
    <property type="entry name" value="Leucine-rich Repeat Variant"/>
    <property type="match status" value="2"/>
</dbReference>
<evidence type="ECO:0000313" key="6">
    <source>
        <dbReference type="EMBL" id="KST66858.1"/>
    </source>
</evidence>
<dbReference type="RefSeq" id="WP_027845419.1">
    <property type="nucleotide sequence ID" value="NZ_LMTZ01000002.1"/>
</dbReference>
<dbReference type="AlphaFoldDB" id="A0A0V8A081"/>
<evidence type="ECO:0000256" key="4">
    <source>
        <dbReference type="ARBA" id="ARBA00023239"/>
    </source>
</evidence>
<keyword evidence="2" id="KW-0042">Antenna complex</keyword>
<comment type="similarity">
    <text evidence="1">Belongs to the CpcE/RpcE/PecE family.</text>
</comment>
<dbReference type="GO" id="GO:0030089">
    <property type="term" value="C:phycobilisome"/>
    <property type="evidence" value="ECO:0007669"/>
    <property type="project" value="UniProtKB-KW"/>
</dbReference>
<dbReference type="OrthoDB" id="500479at2"/>
<proteinExistence type="inferred from homology"/>
<name>A0A0V8A081_9CYAN</name>
<evidence type="ECO:0000256" key="3">
    <source>
        <dbReference type="ARBA" id="ARBA00022738"/>
    </source>
</evidence>
<accession>A0A0V8A081</accession>
<keyword evidence="4" id="KW-0456">Lyase</keyword>
<keyword evidence="8" id="KW-1185">Reference proteome</keyword>
<feature type="domain" description="Leucine rich repeat variant" evidence="5">
    <location>
        <begin position="6"/>
        <end position="55"/>
    </location>
</feature>
<dbReference type="InterPro" id="IPR004830">
    <property type="entry name" value="LRR_variant"/>
</dbReference>
<dbReference type="InterPro" id="IPR011989">
    <property type="entry name" value="ARM-like"/>
</dbReference>